<name>D1Q081_9BACT</name>
<sequence>MEKKYRLLENDTITADGRTLYRIEALRDFVDVKKGDKGGYVESEDNLSHAGKCWVYGDTCVYGNDWVHGDAWVWGHAIVRDGKVTSGVMDH</sequence>
<dbReference type="EMBL" id="ACKS01000107">
    <property type="protein sequence ID" value="EFA42980.1"/>
    <property type="molecule type" value="Genomic_DNA"/>
</dbReference>
<reference evidence="1 2" key="1">
    <citation type="submission" date="2009-10" db="EMBL/GenBank/DDBJ databases">
        <authorList>
            <person name="Qin X."/>
            <person name="Bachman B."/>
            <person name="Battles P."/>
            <person name="Bell A."/>
            <person name="Bess C."/>
            <person name="Bickham C."/>
            <person name="Chaboub L."/>
            <person name="Chen D."/>
            <person name="Coyle M."/>
            <person name="Deiros D.R."/>
            <person name="Dinh H."/>
            <person name="Forbes L."/>
            <person name="Fowler G."/>
            <person name="Francisco L."/>
            <person name="Fu Q."/>
            <person name="Gubbala S."/>
            <person name="Hale W."/>
            <person name="Han Y."/>
            <person name="Hemphill L."/>
            <person name="Highlander S.K."/>
            <person name="Hirani K."/>
            <person name="Hogues M."/>
            <person name="Jackson L."/>
            <person name="Jakkamsetti A."/>
            <person name="Javaid M."/>
            <person name="Jiang H."/>
            <person name="Korchina V."/>
            <person name="Kovar C."/>
            <person name="Lara F."/>
            <person name="Lee S."/>
            <person name="Mata R."/>
            <person name="Mathew T."/>
            <person name="Moen C."/>
            <person name="Morales K."/>
            <person name="Munidasa M."/>
            <person name="Nazareth L."/>
            <person name="Ngo R."/>
            <person name="Nguyen L."/>
            <person name="Okwuonu G."/>
            <person name="Ongeri F."/>
            <person name="Patil S."/>
            <person name="Petrosino J."/>
            <person name="Pham C."/>
            <person name="Pham P."/>
            <person name="Pu L.-L."/>
            <person name="Puazo M."/>
            <person name="Raj R."/>
            <person name="Reid J."/>
            <person name="Rouhana J."/>
            <person name="Saada N."/>
            <person name="Shang Y."/>
            <person name="Simmons D."/>
            <person name="Thornton R."/>
            <person name="Warren J."/>
            <person name="Weissenberger G."/>
            <person name="Zhang J."/>
            <person name="Zhang L."/>
            <person name="Zhou C."/>
            <person name="Zhu D."/>
            <person name="Muzny D."/>
            <person name="Worley K."/>
            <person name="Gibbs R."/>
        </authorList>
    </citation>
    <scope>NUCLEOTIDE SEQUENCE [LARGE SCALE GENOMIC DNA]</scope>
    <source>
        <strain evidence="1 2">DSM 17361</strain>
    </source>
</reference>
<dbReference type="HOGENOM" id="CLU_063479_5_0_10"/>
<dbReference type="OrthoDB" id="1007102at2"/>
<accession>D1Q081</accession>
<dbReference type="eggNOG" id="ENOG5033IDG">
    <property type="taxonomic scope" value="Bacteria"/>
</dbReference>
<dbReference type="AlphaFoldDB" id="D1Q081"/>
<dbReference type="InterPro" id="IPR011004">
    <property type="entry name" value="Trimer_LpxA-like_sf"/>
</dbReference>
<gene>
    <name evidence="1" type="ORF">HMPREF0645_2616</name>
</gene>
<dbReference type="RefSeq" id="WP_007175011.1">
    <property type="nucleotide sequence ID" value="NZ_GG704783.1"/>
</dbReference>
<comment type="caution">
    <text evidence="1">The sequence shown here is derived from an EMBL/GenBank/DDBJ whole genome shotgun (WGS) entry which is preliminary data.</text>
</comment>
<evidence type="ECO:0000313" key="1">
    <source>
        <dbReference type="EMBL" id="EFA42980.1"/>
    </source>
</evidence>
<dbReference type="SUPFAM" id="SSF51161">
    <property type="entry name" value="Trimeric LpxA-like enzymes"/>
    <property type="match status" value="1"/>
</dbReference>
<organism evidence="1 2">
    <name type="scientific">Hallella bergensis DSM 17361</name>
    <dbReference type="NCBI Taxonomy" id="585502"/>
    <lineage>
        <taxon>Bacteria</taxon>
        <taxon>Pseudomonadati</taxon>
        <taxon>Bacteroidota</taxon>
        <taxon>Bacteroidia</taxon>
        <taxon>Bacteroidales</taxon>
        <taxon>Prevotellaceae</taxon>
        <taxon>Hallella</taxon>
    </lineage>
</organism>
<evidence type="ECO:0008006" key="3">
    <source>
        <dbReference type="Google" id="ProtNLM"/>
    </source>
</evidence>
<dbReference type="Proteomes" id="UP000003160">
    <property type="component" value="Unassembled WGS sequence"/>
</dbReference>
<proteinExistence type="predicted"/>
<evidence type="ECO:0000313" key="2">
    <source>
        <dbReference type="Proteomes" id="UP000003160"/>
    </source>
</evidence>
<protein>
    <recommendedName>
        <fullName evidence="3">Bacterial transferase hexapeptide repeat protein</fullName>
    </recommendedName>
</protein>
<keyword evidence="2" id="KW-1185">Reference proteome</keyword>